<dbReference type="InterPro" id="IPR055408">
    <property type="entry name" value="HEAT_MROH2B-like"/>
</dbReference>
<name>A0A6I8NBA0_ORNAN</name>
<dbReference type="Pfam" id="PF23210">
    <property type="entry name" value="HEAT_Maestro_2"/>
    <property type="match status" value="1"/>
</dbReference>
<dbReference type="Pfam" id="PF23221">
    <property type="entry name" value="HEAT_MROH2B_1st"/>
    <property type="match status" value="1"/>
</dbReference>
<reference evidence="6" key="2">
    <citation type="submission" date="2025-08" db="UniProtKB">
        <authorList>
            <consortium name="Ensembl"/>
        </authorList>
    </citation>
    <scope>IDENTIFICATION</scope>
    <source>
        <strain evidence="6">Glennie</strain>
    </source>
</reference>
<dbReference type="Ensembl" id="ENSOANT00000054576.1">
    <property type="protein sequence ID" value="ENSOANP00000038070.1"/>
    <property type="gene ID" value="ENSOANG00000019910.3"/>
</dbReference>
<evidence type="ECO:0000259" key="4">
    <source>
        <dbReference type="Pfam" id="PF23210"/>
    </source>
</evidence>
<dbReference type="InterPro" id="IPR016024">
    <property type="entry name" value="ARM-type_fold"/>
</dbReference>
<dbReference type="SUPFAM" id="SSF48371">
    <property type="entry name" value="ARM repeat"/>
    <property type="match status" value="1"/>
</dbReference>
<evidence type="ECO:0000313" key="6">
    <source>
        <dbReference type="Ensembl" id="ENSOANP00000038070.1"/>
    </source>
</evidence>
<dbReference type="AlphaFoldDB" id="A0A6I8NBA0"/>
<dbReference type="Proteomes" id="UP000002279">
    <property type="component" value="Chromosome 3"/>
</dbReference>
<dbReference type="GeneTree" id="ENSGT00940000165138"/>
<dbReference type="Bgee" id="ENSOANG00000019910">
    <property type="expression patterns" value="Expressed in testis"/>
</dbReference>
<reference evidence="6 7" key="1">
    <citation type="journal article" date="2008" name="Nature">
        <title>Genome analysis of the platypus reveals unique signatures of evolution.</title>
        <authorList>
            <person name="Warren W.C."/>
            <person name="Hillier L.W."/>
            <person name="Marshall Graves J.A."/>
            <person name="Birney E."/>
            <person name="Ponting C.P."/>
            <person name="Grutzner F."/>
            <person name="Belov K."/>
            <person name="Miller W."/>
            <person name="Clarke L."/>
            <person name="Chinwalla A.T."/>
            <person name="Yang S.P."/>
            <person name="Heger A."/>
            <person name="Locke D.P."/>
            <person name="Miethke P."/>
            <person name="Waters P.D."/>
            <person name="Veyrunes F."/>
            <person name="Fulton L."/>
            <person name="Fulton B."/>
            <person name="Graves T."/>
            <person name="Wallis J."/>
            <person name="Puente X.S."/>
            <person name="Lopez-Otin C."/>
            <person name="Ordonez G.R."/>
            <person name="Eichler E.E."/>
            <person name="Chen L."/>
            <person name="Cheng Z."/>
            <person name="Deakin J.E."/>
            <person name="Alsop A."/>
            <person name="Thompson K."/>
            <person name="Kirby P."/>
            <person name="Papenfuss A.T."/>
            <person name="Wakefield M.J."/>
            <person name="Olender T."/>
            <person name="Lancet D."/>
            <person name="Huttley G.A."/>
            <person name="Smit A.F."/>
            <person name="Pask A."/>
            <person name="Temple-Smith P."/>
            <person name="Batzer M.A."/>
            <person name="Walker J.A."/>
            <person name="Konkel M.K."/>
            <person name="Harris R.S."/>
            <person name="Whittington C.M."/>
            <person name="Wong E.S."/>
            <person name="Gemmell N.J."/>
            <person name="Buschiazzo E."/>
            <person name="Vargas Jentzsch I.M."/>
            <person name="Merkel A."/>
            <person name="Schmitz J."/>
            <person name="Zemann A."/>
            <person name="Churakov G."/>
            <person name="Kriegs J.O."/>
            <person name="Brosius J."/>
            <person name="Murchison E.P."/>
            <person name="Sachidanandam R."/>
            <person name="Smith C."/>
            <person name="Hannon G.J."/>
            <person name="Tsend-Ayush E."/>
            <person name="McMillan D."/>
            <person name="Attenborough R."/>
            <person name="Rens W."/>
            <person name="Ferguson-Smith M."/>
            <person name="Lefevre C.M."/>
            <person name="Sharp J.A."/>
            <person name="Nicholas K.R."/>
            <person name="Ray D.A."/>
            <person name="Kube M."/>
            <person name="Reinhardt R."/>
            <person name="Pringle T.H."/>
            <person name="Taylor J."/>
            <person name="Jones R.C."/>
            <person name="Nixon B."/>
            <person name="Dacheux J.L."/>
            <person name="Niwa H."/>
            <person name="Sekita Y."/>
            <person name="Huang X."/>
            <person name="Stark A."/>
            <person name="Kheradpour P."/>
            <person name="Kellis M."/>
            <person name="Flicek P."/>
            <person name="Chen Y."/>
            <person name="Webber C."/>
            <person name="Hardison R."/>
            <person name="Nelson J."/>
            <person name="Hallsworth-Pepin K."/>
            <person name="Delehaunty K."/>
            <person name="Markovic C."/>
            <person name="Minx P."/>
            <person name="Feng Y."/>
            <person name="Kremitzki C."/>
            <person name="Mitreva M."/>
            <person name="Glasscock J."/>
            <person name="Wylie T."/>
            <person name="Wohldmann P."/>
            <person name="Thiru P."/>
            <person name="Nhan M.N."/>
            <person name="Pohl C.S."/>
            <person name="Smith S.M."/>
            <person name="Hou S."/>
            <person name="Nefedov M."/>
            <person name="de Jong P.J."/>
            <person name="Renfree M.B."/>
            <person name="Mardis E.R."/>
            <person name="Wilson R.K."/>
        </authorList>
    </citation>
    <scope>NUCLEOTIDE SEQUENCE [LARGE SCALE GENOMIC DNA]</scope>
    <source>
        <strain evidence="6 7">Glennie</strain>
    </source>
</reference>
<keyword evidence="1" id="KW-0677">Repeat</keyword>
<dbReference type="InterPro" id="IPR045206">
    <property type="entry name" value="Maestro_heat-like_prot"/>
</dbReference>
<evidence type="ECO:0000256" key="2">
    <source>
        <dbReference type="SAM" id="MobiDB-lite"/>
    </source>
</evidence>
<protein>
    <recommendedName>
        <fullName evidence="8">Maestro heat like repeat family member 1</fullName>
    </recommendedName>
</protein>
<dbReference type="PANTHER" id="PTHR23120:SF45">
    <property type="entry name" value="MAESTRO HEAT LIKE REPEAT FAMILY MEMBER 1"/>
    <property type="match status" value="1"/>
</dbReference>
<dbReference type="InterPro" id="IPR048465">
    <property type="entry name" value="Maestro-like_HEAT"/>
</dbReference>
<evidence type="ECO:0000259" key="3">
    <source>
        <dbReference type="Pfam" id="PF21047"/>
    </source>
</evidence>
<dbReference type="Pfam" id="PF21047">
    <property type="entry name" value="HEAT_Maestro"/>
    <property type="match status" value="1"/>
</dbReference>
<evidence type="ECO:0000256" key="1">
    <source>
        <dbReference type="ARBA" id="ARBA00022737"/>
    </source>
</evidence>
<sequence>MFRDVPRSTWAPRSPRKGVGMGELGTEYRDPTGVTPIPGPGSYISPVFLQPAPNPSQLFIHASSSLHVSISFQPKSPRIESRPLQTVPILFAPASPDPERFPSSLGFSLSPPTPRALLLSHPEPVPCQLRFLNPPRLLAQLSTDNLFHILKTLEQKIINSKNMNTTQGQKVTDSMIRILVNMKPQGELEELASYVIVAVGLQCPGTIIMKLWDKVQLQSLPPRGLLLAMAKLSCKIVMVPYIGAAWDCILPILRKAQAEEDMLALCSLLHGLAASAHQHLEMGSEDEFLLDITRESVAIKATLTLRVLFNRWPLKHKNKVTEATLDMLGNLFFLMRPEKLKCQLSWLIRRLLDLSKLGLEPLYITKCLCSLLEAVVASGSGSVNLTSHLSSLLTLLSGQVAAKVVSSAPLAEKNHIMALKAFRILTQLYNERMIKFLRRNLENKDVTRINKALQIFRYVVLEVPQTEKLMVQVMPSVIHLIQDNKEPVRSNLLQLIEALGQGRYFEWPEGEVILDYILQLSVPKPSESQRELEIRLTSINILHLVPLPRLVTLLCQPQHAAAFVPLCKTATNIALRARASGAPPYLSYFHCQPTKLPSPQMLLTHLLLHALEPFKGGDYGSVTLWLLHSLHPLNSAHPVLHYTLGQLWIQEIPQLLQFLEGHNDGSLKKQEWEKKLLQFAGRSVEGIADDSWLKDLCSVILERIQCQQEPAQRKAFLYKLYGSTLRVARDPEVVKTLLAVMLSTSHTKEIEKQGIAATVSLVSTLHLSVVLEVLQDFSSTLVNGNQSNICNLSIDQQQPEWRSLFHTIYLCYSQMAVETQTAILPHADFILTHMLEHFHSCIVVKDRNLKLSYLSGLAMFTDVVGSLDHCENFDFPHKTSVVASMVDLIREEPLTKLVSPVRQQAMTVIYIFRKLKPPLVIEQRVEVLKTCFSSVLSLPPVDVMAKEASGSPSSPDTMNLDPWLNSQKDHERERAMWCSVRILSFAAKPANFNEVMEFSRLGRLVRLLAMRCQDPVDNISYLASQAVYYLHCILLHKKRLERQQKGERAEGSKEEGIYSPSVFFNNTPEIAKAFAEYFTPSQLTTLVLTAVDGLTDKPA</sequence>
<feature type="domain" description="MROH2B-like HEAT-repeats" evidence="4">
    <location>
        <begin position="335"/>
        <end position="942"/>
    </location>
</feature>
<reference evidence="6" key="3">
    <citation type="submission" date="2025-09" db="UniProtKB">
        <authorList>
            <consortium name="Ensembl"/>
        </authorList>
    </citation>
    <scope>IDENTIFICATION</scope>
    <source>
        <strain evidence="6">Glennie</strain>
    </source>
</reference>
<evidence type="ECO:0000259" key="5">
    <source>
        <dbReference type="Pfam" id="PF23221"/>
    </source>
</evidence>
<evidence type="ECO:0000313" key="7">
    <source>
        <dbReference type="Proteomes" id="UP000002279"/>
    </source>
</evidence>
<dbReference type="PANTHER" id="PTHR23120">
    <property type="entry name" value="MAESTRO-RELATED HEAT DOMAIN-CONTAINING"/>
    <property type="match status" value="1"/>
</dbReference>
<dbReference type="InterPro" id="IPR056282">
    <property type="entry name" value="MROH2B-like_N_HEAT"/>
</dbReference>
<keyword evidence="7" id="KW-1185">Reference proteome</keyword>
<organism evidence="6 7">
    <name type="scientific">Ornithorhynchus anatinus</name>
    <name type="common">Duckbill platypus</name>
    <dbReference type="NCBI Taxonomy" id="9258"/>
    <lineage>
        <taxon>Eukaryota</taxon>
        <taxon>Metazoa</taxon>
        <taxon>Chordata</taxon>
        <taxon>Craniata</taxon>
        <taxon>Vertebrata</taxon>
        <taxon>Euteleostomi</taxon>
        <taxon>Mammalia</taxon>
        <taxon>Monotremata</taxon>
        <taxon>Ornithorhynchidae</taxon>
        <taxon>Ornithorhynchus</taxon>
    </lineage>
</organism>
<feature type="region of interest" description="Disordered" evidence="2">
    <location>
        <begin position="1"/>
        <end position="30"/>
    </location>
</feature>
<proteinExistence type="predicted"/>
<feature type="domain" description="MROH2B-like N-terminal HEAT-repeats" evidence="5">
    <location>
        <begin position="140"/>
        <end position="331"/>
    </location>
</feature>
<feature type="domain" description="Maestro-like HEAT-repeats" evidence="3">
    <location>
        <begin position="970"/>
        <end position="1097"/>
    </location>
</feature>
<gene>
    <name evidence="6" type="primary">LOC103166611</name>
</gene>
<accession>A0A6I8NBA0</accession>
<evidence type="ECO:0008006" key="8">
    <source>
        <dbReference type="Google" id="ProtNLM"/>
    </source>
</evidence>